<evidence type="ECO:0000256" key="7">
    <source>
        <dbReference type="ARBA" id="ARBA00022989"/>
    </source>
</evidence>
<comment type="subcellular location">
    <subcellularLocation>
        <location evidence="1">Cell membrane</location>
        <topology evidence="1">Multi-pass membrane protein</topology>
    </subcellularLocation>
</comment>
<keyword evidence="7 10" id="KW-1133">Transmembrane helix</keyword>
<gene>
    <name evidence="11" type="ORF">OCK72_11645</name>
</gene>
<organism evidence="11 12">
    <name type="scientific">Fusobacterium simiae</name>
    <dbReference type="NCBI Taxonomy" id="855"/>
    <lineage>
        <taxon>Bacteria</taxon>
        <taxon>Fusobacteriati</taxon>
        <taxon>Fusobacteriota</taxon>
        <taxon>Fusobacteriia</taxon>
        <taxon>Fusobacteriales</taxon>
        <taxon>Fusobacteriaceae</taxon>
        <taxon>Fusobacterium</taxon>
    </lineage>
</organism>
<evidence type="ECO:0000256" key="3">
    <source>
        <dbReference type="ARBA" id="ARBA00022106"/>
    </source>
</evidence>
<dbReference type="RefSeq" id="WP_265152946.1">
    <property type="nucleotide sequence ID" value="NZ_JAOXXL010000070.1"/>
</dbReference>
<evidence type="ECO:0000256" key="2">
    <source>
        <dbReference type="ARBA" id="ARBA00008417"/>
    </source>
</evidence>
<evidence type="ECO:0000256" key="1">
    <source>
        <dbReference type="ARBA" id="ARBA00004651"/>
    </source>
</evidence>
<proteinExistence type="inferred from homology"/>
<dbReference type="InterPro" id="IPR048279">
    <property type="entry name" value="MdtK-like"/>
</dbReference>
<keyword evidence="6 10" id="KW-0812">Transmembrane</keyword>
<feature type="transmembrane region" description="Helical" evidence="10">
    <location>
        <begin position="49"/>
        <end position="73"/>
    </location>
</feature>
<evidence type="ECO:0000256" key="5">
    <source>
        <dbReference type="ARBA" id="ARBA00022475"/>
    </source>
</evidence>
<dbReference type="PANTHER" id="PTHR43823">
    <property type="entry name" value="SPORULATION PROTEIN YKVU"/>
    <property type="match status" value="1"/>
</dbReference>
<keyword evidence="4" id="KW-0813">Transport</keyword>
<name>A0ABT4DKZ1_FUSSI</name>
<feature type="transmembrane region" description="Helical" evidence="10">
    <location>
        <begin position="308"/>
        <end position="332"/>
    </location>
</feature>
<comment type="caution">
    <text evidence="11">The sequence shown here is derived from an EMBL/GenBank/DDBJ whole genome shotgun (WGS) entry which is preliminary data.</text>
</comment>
<feature type="transmembrane region" description="Helical" evidence="10">
    <location>
        <begin position="352"/>
        <end position="374"/>
    </location>
</feature>
<feature type="transmembrane region" description="Helical" evidence="10">
    <location>
        <begin position="132"/>
        <end position="153"/>
    </location>
</feature>
<feature type="transmembrane region" description="Helical" evidence="10">
    <location>
        <begin position="186"/>
        <end position="212"/>
    </location>
</feature>
<dbReference type="CDD" id="cd13143">
    <property type="entry name" value="MATE_MepA_like"/>
    <property type="match status" value="1"/>
</dbReference>
<keyword evidence="12" id="KW-1185">Reference proteome</keyword>
<reference evidence="11" key="1">
    <citation type="submission" date="2022-09" db="EMBL/GenBank/DDBJ databases">
        <authorList>
            <person name="Zoaiter M."/>
        </authorList>
    </citation>
    <scope>NUCLEOTIDE SEQUENCE</scope>
    <source>
        <strain evidence="11">DSM 19848</strain>
    </source>
</reference>
<feature type="transmembrane region" description="Helical" evidence="10">
    <location>
        <begin position="85"/>
        <end position="109"/>
    </location>
</feature>
<dbReference type="InterPro" id="IPR002528">
    <property type="entry name" value="MATE_fam"/>
</dbReference>
<dbReference type="Pfam" id="PF01554">
    <property type="entry name" value="MatE"/>
    <property type="match status" value="2"/>
</dbReference>
<evidence type="ECO:0000256" key="6">
    <source>
        <dbReference type="ARBA" id="ARBA00022692"/>
    </source>
</evidence>
<sequence length="447" mass="48618">MKNERTKELMRYVFPAVGGLCVLFLYNIVDGIFVGQGVGATALGAVNMSVPFVTATMAFASMFPMGGATIIAIRTGQGDKEGANQAFMSALTLTTIVSLVLTVIGMVFAKEIIMLSGGSNLSSDMVDMSVEYLFYFMAFCFPMLMSPCLSVFVRNDGVPGLAFWGMCAGAISNIFLDWLFVFPFQWGIVGAAIASGLGQIVSCVVLLSHFIYKKGDMRIKKFHLNFSLMKTICKCGIPEVASQLTTPVTSFCYNIVLASIIGDLGISTFSVLSFLFSLANAILMGVAQGMQPLWGKSYGMQDKKSLSCYFKTSFWINVIISTTITIIFTVFAEEAILIFNDEADLVASGMKALPIFALSFIPMGINLIIAGYFFSIQRTVQANIISMSRGIVLKAIVIFLLPMLFGETVIWLSPFVAELITLGIAGIIMLQDKKNENYIAIKNSTVY</sequence>
<evidence type="ECO:0000256" key="4">
    <source>
        <dbReference type="ARBA" id="ARBA00022448"/>
    </source>
</evidence>
<evidence type="ECO:0000256" key="10">
    <source>
        <dbReference type="SAM" id="Phobius"/>
    </source>
</evidence>
<accession>A0ABT4DKZ1</accession>
<feature type="transmembrane region" description="Helical" evidence="10">
    <location>
        <begin position="12"/>
        <end position="29"/>
    </location>
</feature>
<feature type="transmembrane region" description="Helical" evidence="10">
    <location>
        <begin position="244"/>
        <end position="262"/>
    </location>
</feature>
<feature type="transmembrane region" description="Helical" evidence="10">
    <location>
        <begin position="386"/>
        <end position="405"/>
    </location>
</feature>
<evidence type="ECO:0000256" key="9">
    <source>
        <dbReference type="ARBA" id="ARBA00023251"/>
    </source>
</evidence>
<dbReference type="InterPro" id="IPR051327">
    <property type="entry name" value="MATE_MepA_subfamily"/>
</dbReference>
<protein>
    <recommendedName>
        <fullName evidence="3">Multidrug export protein MepA</fullName>
    </recommendedName>
</protein>
<dbReference type="PANTHER" id="PTHR43823:SF3">
    <property type="entry name" value="MULTIDRUG EXPORT PROTEIN MEPA"/>
    <property type="match status" value="1"/>
</dbReference>
<feature type="transmembrane region" description="Helical" evidence="10">
    <location>
        <begin position="160"/>
        <end position="180"/>
    </location>
</feature>
<dbReference type="InterPro" id="IPR045070">
    <property type="entry name" value="MATE_MepA-like"/>
</dbReference>
<evidence type="ECO:0000313" key="11">
    <source>
        <dbReference type="EMBL" id="MCY7009275.1"/>
    </source>
</evidence>
<keyword evidence="9" id="KW-0046">Antibiotic resistance</keyword>
<dbReference type="PIRSF" id="PIRSF006603">
    <property type="entry name" value="DinF"/>
    <property type="match status" value="1"/>
</dbReference>
<keyword evidence="8 10" id="KW-0472">Membrane</keyword>
<comment type="similarity">
    <text evidence="2">Belongs to the multi antimicrobial extrusion (MATE) (TC 2.A.66.1) family. MepA subfamily.</text>
</comment>
<dbReference type="NCBIfam" id="TIGR00797">
    <property type="entry name" value="matE"/>
    <property type="match status" value="1"/>
</dbReference>
<dbReference type="EMBL" id="JAOXXL010000070">
    <property type="protein sequence ID" value="MCY7009275.1"/>
    <property type="molecule type" value="Genomic_DNA"/>
</dbReference>
<dbReference type="Proteomes" id="UP001062738">
    <property type="component" value="Unassembled WGS sequence"/>
</dbReference>
<feature type="transmembrane region" description="Helical" evidence="10">
    <location>
        <begin position="268"/>
        <end position="287"/>
    </location>
</feature>
<evidence type="ECO:0000313" key="12">
    <source>
        <dbReference type="Proteomes" id="UP001062738"/>
    </source>
</evidence>
<keyword evidence="5" id="KW-1003">Cell membrane</keyword>
<feature type="transmembrane region" description="Helical" evidence="10">
    <location>
        <begin position="411"/>
        <end position="430"/>
    </location>
</feature>
<evidence type="ECO:0000256" key="8">
    <source>
        <dbReference type="ARBA" id="ARBA00023136"/>
    </source>
</evidence>